<name>A0ABT7AWY8_9CYAN</name>
<protein>
    <submittedName>
        <fullName evidence="14">Adenylate/guanylate cyclase domain-containing protein</fullName>
    </submittedName>
</protein>
<accession>A0ABT7AWY8</accession>
<feature type="domain" description="HAMP" evidence="13">
    <location>
        <begin position="393"/>
        <end position="453"/>
    </location>
</feature>
<evidence type="ECO:0000256" key="2">
    <source>
        <dbReference type="ARBA" id="ARBA00022475"/>
    </source>
</evidence>
<evidence type="ECO:0000256" key="4">
    <source>
        <dbReference type="ARBA" id="ARBA00022741"/>
    </source>
</evidence>
<evidence type="ECO:0000256" key="6">
    <source>
        <dbReference type="ARBA" id="ARBA00023136"/>
    </source>
</evidence>
<keyword evidence="7 8" id="KW-0456">Lyase</keyword>
<evidence type="ECO:0000256" key="10">
    <source>
        <dbReference type="SAM" id="MobiDB-lite"/>
    </source>
</evidence>
<keyword evidence="3 11" id="KW-0812">Transmembrane</keyword>
<evidence type="ECO:0000256" key="5">
    <source>
        <dbReference type="ARBA" id="ARBA00022989"/>
    </source>
</evidence>
<evidence type="ECO:0000259" key="13">
    <source>
        <dbReference type="PROSITE" id="PS50885"/>
    </source>
</evidence>
<evidence type="ECO:0000256" key="11">
    <source>
        <dbReference type="SAM" id="Phobius"/>
    </source>
</evidence>
<sequence length="686" mass="77172">MREIEENDPLQHQPLVSKPKSKISGDQSLNLSQDIPLRLLLVIPFILQIVGAVGLTGWLSLRNGQQAVREVTLQLRDEASARIKQNLDDYLEAPRIIAEVNTNSLELGQLDPQDYSRLTRAFWRQRDLFAPIKVSAIYFGTQEGEFTGLGFQNDQTWQVGRAGIETGFHFYSYATDSQGNPTQLLQQGNAYDPRVRPWYKKAVDTQEATWSDVYTDFKEPRLKITLAQPVVEESGELWGVLGVDFVLSHIRTFLQAIKIGESGKTFIMDRSGFLVATSTSELPFVIKPETVERLPAIESENGVIQKTALYLYDRFGDLEKIRTAQNLELKVDRERYFLQVLPFEQGQNLDWLIVVMVPESDFMGQIHKNTQRTIALCVISLVVATGFGWVSAKWITDPIMQLSAGSRRLASAALTRWSHGSLAENVEVKGVAELKILAQSFNQMANQLQASFTALEKSNEELELRVEERTADLRREQEKSETLLLNILPEAIAKQLKQETQAIAEHFESVTILFSDIVGFTSLSSRMAPINLVNWLNELFSSFDYLAEKHGLEKIKTIGDSYMVVGGLPVPQADHQAIMAAMALEMQDCIQQFCLKNGESIQIRIGIHTGPVVAGVIGVRKFSYDLWGDTVNVASRMESSGMPGKIQVSEQFYQCLQDRFEFEERGIISVKGKGKMKTYWLAGVMS</sequence>
<evidence type="ECO:0000259" key="12">
    <source>
        <dbReference type="PROSITE" id="PS50125"/>
    </source>
</evidence>
<comment type="caution">
    <text evidence="14">The sequence shown here is derived from an EMBL/GenBank/DDBJ whole genome shotgun (WGS) entry which is preliminary data.</text>
</comment>
<feature type="region of interest" description="Disordered" evidence="10">
    <location>
        <begin position="1"/>
        <end position="25"/>
    </location>
</feature>
<dbReference type="InterPro" id="IPR033479">
    <property type="entry name" value="dCache_1"/>
</dbReference>
<dbReference type="Proteomes" id="UP001235303">
    <property type="component" value="Unassembled WGS sequence"/>
</dbReference>
<reference evidence="14 15" key="1">
    <citation type="submission" date="2023-01" db="EMBL/GenBank/DDBJ databases">
        <title>Novel diversity within Roseofilum (Cyanobacteria; Desertifilaceae) from marine benthic mats with descriptions of four novel species.</title>
        <authorList>
            <person name="Wang Y."/>
            <person name="Berthold D.E."/>
            <person name="Hu J."/>
            <person name="Lefler F.W."/>
            <person name="Laughinghouse H.D. IV."/>
        </authorList>
    </citation>
    <scope>NUCLEOTIDE SEQUENCE [LARGE SCALE GENOMIC DNA]</scope>
    <source>
        <strain evidence="14 15">BLCC-M154</strain>
    </source>
</reference>
<feature type="coiled-coil region" evidence="9">
    <location>
        <begin position="445"/>
        <end position="479"/>
    </location>
</feature>
<dbReference type="InterPro" id="IPR029151">
    <property type="entry name" value="Sensor-like_sf"/>
</dbReference>
<dbReference type="InterPro" id="IPR018297">
    <property type="entry name" value="A/G_cyclase_CS"/>
</dbReference>
<evidence type="ECO:0000256" key="3">
    <source>
        <dbReference type="ARBA" id="ARBA00022692"/>
    </source>
</evidence>
<dbReference type="Gene3D" id="6.10.340.10">
    <property type="match status" value="1"/>
</dbReference>
<dbReference type="SUPFAM" id="SSF55073">
    <property type="entry name" value="Nucleotide cyclase"/>
    <property type="match status" value="1"/>
</dbReference>
<dbReference type="SUPFAM" id="SSF103190">
    <property type="entry name" value="Sensory domain-like"/>
    <property type="match status" value="1"/>
</dbReference>
<evidence type="ECO:0000256" key="9">
    <source>
        <dbReference type="SAM" id="Coils"/>
    </source>
</evidence>
<dbReference type="Pfam" id="PF00672">
    <property type="entry name" value="HAMP"/>
    <property type="match status" value="1"/>
</dbReference>
<evidence type="ECO:0000313" key="15">
    <source>
        <dbReference type="Proteomes" id="UP001235303"/>
    </source>
</evidence>
<evidence type="ECO:0000256" key="7">
    <source>
        <dbReference type="ARBA" id="ARBA00023239"/>
    </source>
</evidence>
<evidence type="ECO:0000256" key="1">
    <source>
        <dbReference type="ARBA" id="ARBA00004651"/>
    </source>
</evidence>
<dbReference type="PANTHER" id="PTHR11920:SF335">
    <property type="entry name" value="GUANYLATE CYCLASE"/>
    <property type="match status" value="1"/>
</dbReference>
<keyword evidence="6 11" id="KW-0472">Membrane</keyword>
<organism evidence="14 15">
    <name type="scientific">Roseofilum acuticapitatum BLCC-M154</name>
    <dbReference type="NCBI Taxonomy" id="3022444"/>
    <lineage>
        <taxon>Bacteria</taxon>
        <taxon>Bacillati</taxon>
        <taxon>Cyanobacteriota</taxon>
        <taxon>Cyanophyceae</taxon>
        <taxon>Desertifilales</taxon>
        <taxon>Desertifilaceae</taxon>
        <taxon>Roseofilum</taxon>
        <taxon>Roseofilum acuticapitatum</taxon>
    </lineage>
</organism>
<dbReference type="CDD" id="cd07302">
    <property type="entry name" value="CHD"/>
    <property type="match status" value="1"/>
</dbReference>
<comment type="similarity">
    <text evidence="8">Belongs to the adenylyl cyclase class-4/guanylyl cyclase family.</text>
</comment>
<dbReference type="RefSeq" id="WP_283755197.1">
    <property type="nucleotide sequence ID" value="NZ_JAQOSP010000116.1"/>
</dbReference>
<dbReference type="SMART" id="SM00044">
    <property type="entry name" value="CYCc"/>
    <property type="match status" value="1"/>
</dbReference>
<dbReference type="Pfam" id="PF02743">
    <property type="entry name" value="dCache_1"/>
    <property type="match status" value="1"/>
</dbReference>
<dbReference type="PROSITE" id="PS50885">
    <property type="entry name" value="HAMP"/>
    <property type="match status" value="1"/>
</dbReference>
<dbReference type="CDD" id="cd12913">
    <property type="entry name" value="PDC1_MCP_like"/>
    <property type="match status" value="1"/>
</dbReference>
<gene>
    <name evidence="14" type="ORF">PMG71_18590</name>
</gene>
<dbReference type="InterPro" id="IPR003660">
    <property type="entry name" value="HAMP_dom"/>
</dbReference>
<proteinExistence type="inferred from homology"/>
<dbReference type="Gene3D" id="3.30.70.1230">
    <property type="entry name" value="Nucleotide cyclase"/>
    <property type="match status" value="1"/>
</dbReference>
<keyword evidence="2" id="KW-1003">Cell membrane</keyword>
<dbReference type="PROSITE" id="PS50125">
    <property type="entry name" value="GUANYLATE_CYCLASE_2"/>
    <property type="match status" value="1"/>
</dbReference>
<keyword evidence="5 11" id="KW-1133">Transmembrane helix</keyword>
<feature type="transmembrane region" description="Helical" evidence="11">
    <location>
        <begin position="373"/>
        <end position="392"/>
    </location>
</feature>
<dbReference type="Pfam" id="PF00211">
    <property type="entry name" value="Guanylate_cyc"/>
    <property type="match status" value="1"/>
</dbReference>
<dbReference type="EMBL" id="JAQOSP010000116">
    <property type="protein sequence ID" value="MDJ1171444.1"/>
    <property type="molecule type" value="Genomic_DNA"/>
</dbReference>
<evidence type="ECO:0000256" key="8">
    <source>
        <dbReference type="RuleBase" id="RU000405"/>
    </source>
</evidence>
<evidence type="ECO:0000313" key="14">
    <source>
        <dbReference type="EMBL" id="MDJ1171444.1"/>
    </source>
</evidence>
<dbReference type="SMART" id="SM00304">
    <property type="entry name" value="HAMP"/>
    <property type="match status" value="1"/>
</dbReference>
<comment type="subcellular location">
    <subcellularLocation>
        <location evidence="1">Cell membrane</location>
        <topology evidence="1">Multi-pass membrane protein</topology>
    </subcellularLocation>
</comment>
<dbReference type="Gene3D" id="3.30.450.20">
    <property type="entry name" value="PAS domain"/>
    <property type="match status" value="1"/>
</dbReference>
<dbReference type="InterPro" id="IPR029787">
    <property type="entry name" value="Nucleotide_cyclase"/>
</dbReference>
<dbReference type="InterPro" id="IPR050401">
    <property type="entry name" value="Cyclic_nucleotide_synthase"/>
</dbReference>
<dbReference type="PROSITE" id="PS00452">
    <property type="entry name" value="GUANYLATE_CYCLASE_1"/>
    <property type="match status" value="1"/>
</dbReference>
<keyword evidence="4" id="KW-0547">Nucleotide-binding</keyword>
<dbReference type="CDD" id="cd06225">
    <property type="entry name" value="HAMP"/>
    <property type="match status" value="1"/>
</dbReference>
<feature type="transmembrane region" description="Helical" evidence="11">
    <location>
        <begin position="39"/>
        <end position="61"/>
    </location>
</feature>
<dbReference type="PANTHER" id="PTHR11920">
    <property type="entry name" value="GUANYLYL CYCLASE"/>
    <property type="match status" value="1"/>
</dbReference>
<keyword evidence="15" id="KW-1185">Reference proteome</keyword>
<keyword evidence="9" id="KW-0175">Coiled coil</keyword>
<feature type="domain" description="Guanylate cyclase" evidence="12">
    <location>
        <begin position="511"/>
        <end position="638"/>
    </location>
</feature>
<dbReference type="InterPro" id="IPR001054">
    <property type="entry name" value="A/G_cyclase"/>
</dbReference>